<dbReference type="PANTHER" id="PTHR30193:SF41">
    <property type="entry name" value="DIACETYLCHITOBIOSE UPTAKE SYSTEM PERMEASE PROTEIN NGCF"/>
    <property type="match status" value="1"/>
</dbReference>
<feature type="transmembrane region" description="Helical" evidence="7">
    <location>
        <begin position="40"/>
        <end position="61"/>
    </location>
</feature>
<keyword evidence="4 7" id="KW-0812">Transmembrane</keyword>
<dbReference type="InterPro" id="IPR051393">
    <property type="entry name" value="ABC_transporter_permease"/>
</dbReference>
<dbReference type="Pfam" id="PF00528">
    <property type="entry name" value="BPD_transp_1"/>
    <property type="match status" value="1"/>
</dbReference>
<dbReference type="GO" id="GO:0055085">
    <property type="term" value="P:transmembrane transport"/>
    <property type="evidence" value="ECO:0007669"/>
    <property type="project" value="InterPro"/>
</dbReference>
<dbReference type="SUPFAM" id="SSF160964">
    <property type="entry name" value="MalF N-terminal region-like"/>
    <property type="match status" value="1"/>
</dbReference>
<evidence type="ECO:0000256" key="2">
    <source>
        <dbReference type="ARBA" id="ARBA00022448"/>
    </source>
</evidence>
<evidence type="ECO:0000313" key="11">
    <source>
        <dbReference type="Proteomes" id="UP000308121"/>
    </source>
</evidence>
<gene>
    <name evidence="10" type="ORF">FA014_15455</name>
</gene>
<feature type="transmembrane region" description="Helical" evidence="7">
    <location>
        <begin position="238"/>
        <end position="258"/>
    </location>
</feature>
<dbReference type="GO" id="GO:0005886">
    <property type="term" value="C:plasma membrane"/>
    <property type="evidence" value="ECO:0007669"/>
    <property type="project" value="UniProtKB-SubCell"/>
</dbReference>
<feature type="transmembrane region" description="Helical" evidence="7">
    <location>
        <begin position="295"/>
        <end position="315"/>
    </location>
</feature>
<keyword evidence="3" id="KW-1003">Cell membrane</keyword>
<feature type="domain" description="ABC transmembrane type-1" evidence="9">
    <location>
        <begin position="98"/>
        <end position="311"/>
    </location>
</feature>
<feature type="region of interest" description="Disordered" evidence="8">
    <location>
        <begin position="1"/>
        <end position="35"/>
    </location>
</feature>
<evidence type="ECO:0000313" key="10">
    <source>
        <dbReference type="EMBL" id="TKR22626.1"/>
    </source>
</evidence>
<evidence type="ECO:0000256" key="6">
    <source>
        <dbReference type="ARBA" id="ARBA00023136"/>
    </source>
</evidence>
<dbReference type="RefSeq" id="WP_154730548.1">
    <property type="nucleotide sequence ID" value="NZ_SZYE01000159.1"/>
</dbReference>
<dbReference type="AlphaFoldDB" id="A0A7Z8NRM1"/>
<protein>
    <submittedName>
        <fullName evidence="10">Sugar ABC transporter permease</fullName>
    </submittedName>
</protein>
<evidence type="ECO:0000256" key="7">
    <source>
        <dbReference type="RuleBase" id="RU363032"/>
    </source>
</evidence>
<dbReference type="Proteomes" id="UP000308121">
    <property type="component" value="Unassembled WGS sequence"/>
</dbReference>
<proteinExistence type="inferred from homology"/>
<dbReference type="SUPFAM" id="SSF161098">
    <property type="entry name" value="MetI-like"/>
    <property type="match status" value="1"/>
</dbReference>
<name>A0A7Z8NRM1_9CELL</name>
<dbReference type="InterPro" id="IPR035906">
    <property type="entry name" value="MetI-like_sf"/>
</dbReference>
<organism evidence="10 11">
    <name type="scientific">Cellulomonas hominis</name>
    <dbReference type="NCBI Taxonomy" id="156981"/>
    <lineage>
        <taxon>Bacteria</taxon>
        <taxon>Bacillati</taxon>
        <taxon>Actinomycetota</taxon>
        <taxon>Actinomycetes</taxon>
        <taxon>Micrococcales</taxon>
        <taxon>Cellulomonadaceae</taxon>
        <taxon>Cellulomonas</taxon>
    </lineage>
</organism>
<evidence type="ECO:0000259" key="9">
    <source>
        <dbReference type="PROSITE" id="PS50928"/>
    </source>
</evidence>
<dbReference type="EMBL" id="SZYE01000159">
    <property type="protein sequence ID" value="TKR22626.1"/>
    <property type="molecule type" value="Genomic_DNA"/>
</dbReference>
<evidence type="ECO:0000256" key="5">
    <source>
        <dbReference type="ARBA" id="ARBA00022989"/>
    </source>
</evidence>
<feature type="transmembrane region" description="Helical" evidence="7">
    <location>
        <begin position="136"/>
        <end position="157"/>
    </location>
</feature>
<dbReference type="Gene3D" id="1.10.3720.10">
    <property type="entry name" value="MetI-like"/>
    <property type="match status" value="1"/>
</dbReference>
<comment type="similarity">
    <text evidence="7">Belongs to the binding-protein-dependent transport system permease family.</text>
</comment>
<evidence type="ECO:0000256" key="8">
    <source>
        <dbReference type="SAM" id="MobiDB-lite"/>
    </source>
</evidence>
<evidence type="ECO:0000256" key="1">
    <source>
        <dbReference type="ARBA" id="ARBA00004651"/>
    </source>
</evidence>
<keyword evidence="6 7" id="KW-0472">Membrane</keyword>
<reference evidence="10 11" key="1">
    <citation type="submission" date="2019-05" db="EMBL/GenBank/DDBJ databases">
        <title>Genome sequence of Cellulomonas hominis strain CS1.</title>
        <authorList>
            <person name="Belmont J."/>
            <person name="Maclea K.S."/>
        </authorList>
    </citation>
    <scope>NUCLEOTIDE SEQUENCE [LARGE SCALE GENOMIC DNA]</scope>
    <source>
        <strain evidence="10 11">CS1</strain>
    </source>
</reference>
<dbReference type="PROSITE" id="PS50928">
    <property type="entry name" value="ABC_TM1"/>
    <property type="match status" value="1"/>
</dbReference>
<evidence type="ECO:0000256" key="3">
    <source>
        <dbReference type="ARBA" id="ARBA00022475"/>
    </source>
</evidence>
<feature type="transmembrane region" description="Helical" evidence="7">
    <location>
        <begin position="184"/>
        <end position="207"/>
    </location>
</feature>
<evidence type="ECO:0000256" key="4">
    <source>
        <dbReference type="ARBA" id="ARBA00022692"/>
    </source>
</evidence>
<comment type="caution">
    <text evidence="10">The sequence shown here is derived from an EMBL/GenBank/DDBJ whole genome shotgun (WGS) entry which is preliminary data.</text>
</comment>
<comment type="subcellular location">
    <subcellularLocation>
        <location evidence="1 7">Cell membrane</location>
        <topology evidence="1 7">Multi-pass membrane protein</topology>
    </subcellularLocation>
</comment>
<sequence length="322" mass="35209">MTTAHAAGSRKRAYRAPAPLGGRGGPVRQRTRTGSRRTRTALAFLAPALIILAVFVVWPMISALQMSFTDASGFGRAEWVGLDNYTRIFTDPDIRDAVLNTVVYALLFTPTAVVVALALALLLTNDRLPLRGLFRTSLFLPFIISLAVAALAWSYLIDPQVGLLHYWLRGVGIDLGNVLQDPTLAMPAVALVAVWKNFGFYMVIFMAGLQEIPGSLYEAAKMDGAGAWSRFRHITLPMLSNTTAFVLIFALIAALQAFDQIYVMTGGGPYGNTQTVVMEIYESGFRKLELGFASALSYVLLLATLALSIVQFVFFGRREEES</sequence>
<feature type="transmembrane region" description="Helical" evidence="7">
    <location>
        <begin position="102"/>
        <end position="124"/>
    </location>
</feature>
<keyword evidence="2 7" id="KW-0813">Transport</keyword>
<dbReference type="OrthoDB" id="4319190at2"/>
<dbReference type="InterPro" id="IPR000515">
    <property type="entry name" value="MetI-like"/>
</dbReference>
<keyword evidence="5 7" id="KW-1133">Transmembrane helix</keyword>
<dbReference type="CDD" id="cd06261">
    <property type="entry name" value="TM_PBP2"/>
    <property type="match status" value="1"/>
</dbReference>
<dbReference type="PANTHER" id="PTHR30193">
    <property type="entry name" value="ABC TRANSPORTER PERMEASE PROTEIN"/>
    <property type="match status" value="1"/>
</dbReference>
<accession>A0A7Z8NRM1</accession>